<accession>A0ABQ8WEG0</accession>
<organism evidence="1 2">
    <name type="scientific">Penicillium chrysogenum</name>
    <name type="common">Penicillium notatum</name>
    <dbReference type="NCBI Taxonomy" id="5076"/>
    <lineage>
        <taxon>Eukaryota</taxon>
        <taxon>Fungi</taxon>
        <taxon>Dikarya</taxon>
        <taxon>Ascomycota</taxon>
        <taxon>Pezizomycotina</taxon>
        <taxon>Eurotiomycetes</taxon>
        <taxon>Eurotiomycetidae</taxon>
        <taxon>Eurotiales</taxon>
        <taxon>Aspergillaceae</taxon>
        <taxon>Penicillium</taxon>
        <taxon>Penicillium chrysogenum species complex</taxon>
    </lineage>
</organism>
<dbReference type="Proteomes" id="UP001220256">
    <property type="component" value="Unassembled WGS sequence"/>
</dbReference>
<protein>
    <submittedName>
        <fullName evidence="1">Uncharacterized protein</fullName>
    </submittedName>
</protein>
<comment type="caution">
    <text evidence="1">The sequence shown here is derived from an EMBL/GenBank/DDBJ whole genome shotgun (WGS) entry which is preliminary data.</text>
</comment>
<evidence type="ECO:0000313" key="1">
    <source>
        <dbReference type="EMBL" id="KAJ5265025.1"/>
    </source>
</evidence>
<reference evidence="1 2" key="1">
    <citation type="journal article" date="2023" name="IMA Fungus">
        <title>Comparative genomic study of the Penicillium genus elucidates a diverse pangenome and 15 lateral gene transfer events.</title>
        <authorList>
            <person name="Petersen C."/>
            <person name="Sorensen T."/>
            <person name="Nielsen M.R."/>
            <person name="Sondergaard T.E."/>
            <person name="Sorensen J.L."/>
            <person name="Fitzpatrick D.A."/>
            <person name="Frisvad J.C."/>
            <person name="Nielsen K.L."/>
        </authorList>
    </citation>
    <scope>NUCLEOTIDE SEQUENCE [LARGE SCALE GENOMIC DNA]</scope>
    <source>
        <strain evidence="1 2">IBT 3361</strain>
    </source>
</reference>
<sequence>MSRAIGRRMLFSFYNPKGSFQPAEILERHLSFSRYRLAATLSSRAMVLASLPPLTLYADDFNTLPFIILLEQALVVLPDE</sequence>
<name>A0ABQ8WEG0_PENCH</name>
<gene>
    <name evidence="1" type="ORF">N7505_007818</name>
</gene>
<keyword evidence="2" id="KW-1185">Reference proteome</keyword>
<evidence type="ECO:0000313" key="2">
    <source>
        <dbReference type="Proteomes" id="UP001220256"/>
    </source>
</evidence>
<dbReference type="EMBL" id="JAPVEB010000004">
    <property type="protein sequence ID" value="KAJ5265025.1"/>
    <property type="molecule type" value="Genomic_DNA"/>
</dbReference>
<proteinExistence type="predicted"/>